<dbReference type="GO" id="GO:0000480">
    <property type="term" value="P:endonucleolytic cleavage in 5'-ETS of tricistronic rRNA transcript (SSU-rRNA, 5.8S rRNA, LSU-rRNA)"/>
    <property type="evidence" value="ECO:0007669"/>
    <property type="project" value="TreeGrafter"/>
</dbReference>
<gene>
    <name evidence="3" type="ORF">CBR_g19531</name>
</gene>
<evidence type="ECO:0000256" key="1">
    <source>
        <dbReference type="ARBA" id="ARBA00022737"/>
    </source>
</evidence>
<evidence type="ECO:0000313" key="4">
    <source>
        <dbReference type="Proteomes" id="UP000265515"/>
    </source>
</evidence>
<dbReference type="SMR" id="A0A388KY76"/>
<organism evidence="3 4">
    <name type="scientific">Chara braunii</name>
    <name type="common">Braun's stonewort</name>
    <dbReference type="NCBI Taxonomy" id="69332"/>
    <lineage>
        <taxon>Eukaryota</taxon>
        <taxon>Viridiplantae</taxon>
        <taxon>Streptophyta</taxon>
        <taxon>Charophyceae</taxon>
        <taxon>Charales</taxon>
        <taxon>Characeae</taxon>
        <taxon>Chara</taxon>
    </lineage>
</organism>
<feature type="compositionally biased region" description="Basic and acidic residues" evidence="2">
    <location>
        <begin position="516"/>
        <end position="533"/>
    </location>
</feature>
<dbReference type="GO" id="GO:0030688">
    <property type="term" value="C:preribosome, small subunit precursor"/>
    <property type="evidence" value="ECO:0007669"/>
    <property type="project" value="TreeGrafter"/>
</dbReference>
<dbReference type="PANTHER" id="PTHR13102">
    <property type="entry name" value="NUCLEOLAR PROTEIN 9"/>
    <property type="match status" value="1"/>
</dbReference>
<feature type="region of interest" description="Disordered" evidence="2">
    <location>
        <begin position="515"/>
        <end position="630"/>
    </location>
</feature>
<dbReference type="Proteomes" id="UP000265515">
    <property type="component" value="Unassembled WGS sequence"/>
</dbReference>
<dbReference type="Pfam" id="PF22493">
    <property type="entry name" value="PUF_NOP9"/>
    <property type="match status" value="1"/>
</dbReference>
<dbReference type="PANTHER" id="PTHR13102:SF0">
    <property type="entry name" value="NUCLEOLAR PROTEIN 9"/>
    <property type="match status" value="1"/>
</dbReference>
<proteinExistence type="predicted"/>
<dbReference type="SUPFAM" id="SSF48371">
    <property type="entry name" value="ARM repeat"/>
    <property type="match status" value="1"/>
</dbReference>
<protein>
    <submittedName>
        <fullName evidence="3">Uncharacterized protein</fullName>
    </submittedName>
</protein>
<dbReference type="GO" id="GO:0003723">
    <property type="term" value="F:RNA binding"/>
    <property type="evidence" value="ECO:0007669"/>
    <property type="project" value="InterPro"/>
</dbReference>
<feature type="compositionally biased region" description="Basic and acidic residues" evidence="2">
    <location>
        <begin position="607"/>
        <end position="616"/>
    </location>
</feature>
<dbReference type="GO" id="GO:0000056">
    <property type="term" value="P:ribosomal small subunit export from nucleus"/>
    <property type="evidence" value="ECO:0007669"/>
    <property type="project" value="TreeGrafter"/>
</dbReference>
<keyword evidence="1" id="KW-0677">Repeat</keyword>
<dbReference type="InterPro" id="IPR040000">
    <property type="entry name" value="NOP9"/>
</dbReference>
<accession>A0A388KY76</accession>
<evidence type="ECO:0000313" key="3">
    <source>
        <dbReference type="EMBL" id="GBG75016.1"/>
    </source>
</evidence>
<feature type="compositionally biased region" description="Basic residues" evidence="2">
    <location>
        <begin position="619"/>
        <end position="630"/>
    </location>
</feature>
<dbReference type="Gramene" id="GBG75016">
    <property type="protein sequence ID" value="GBG75016"/>
    <property type="gene ID" value="CBR_g19531"/>
</dbReference>
<sequence length="630" mass="69066">MCLAPTIRRCGSRVRSIVEGTVVRQLKAAGLGAWNRTMSGMVFKETMPMGMDQMVASSMEEEPTQIHIYFLEVGTLVGPSGVLEDEEEQPGGGCAKALEETKGSELVMACDRHCSRVLELVLSCVEPTELVEFGLRTELRRGLPHSHLLADEPALQSGWVQMSLNACSSDISQTAKAKEKRKAENHRAKLVAMLELLCNKLGDSAEWLISNKYGLHVLRTSIQLLICENSDRDGDAHGRGRKPKESTFAGLAAKLHHAQKGLGVDAVSNGANTPGGGVEAGGNKMTVLRVVVLILSRGSQEHLSSSVEGRQLEGTDAELVRDMVRDMSGSHVVEAILKLVSDALFLEIFLRFFHGMEEVPLMWVMGCVILQSVFQCPPECCQVFLDAIERLGPDILKATARDPGGSRVLEAYLKSGAPQKSKGNVIAELKGHFGELAAVPAGSHCVKRCYFTGDMKQKEMIAAELAQGRLRGSITIRMMAMRKSTTLGKQQMRWREPSSRKDEIEMLFSRKHAKRGLHEGVNRSVDEGGRSADHVTTSGRTSEHWSPTKKKGRSIQQSEGPMSKEAEREEEDIDVKETTRKNTGVDASMSKIVSAIQSLKGPKKRSSKDTSAKEGKTFLTKRRKAQFVMS</sequence>
<dbReference type="InterPro" id="IPR011989">
    <property type="entry name" value="ARM-like"/>
</dbReference>
<dbReference type="InterPro" id="IPR001313">
    <property type="entry name" value="Pumilio_RNA-bd_rpt"/>
</dbReference>
<dbReference type="GO" id="GO:0005730">
    <property type="term" value="C:nucleolus"/>
    <property type="evidence" value="ECO:0007669"/>
    <property type="project" value="TreeGrafter"/>
</dbReference>
<dbReference type="STRING" id="69332.A0A388KY76"/>
<dbReference type="GO" id="GO:0030686">
    <property type="term" value="C:90S preribosome"/>
    <property type="evidence" value="ECO:0007669"/>
    <property type="project" value="TreeGrafter"/>
</dbReference>
<keyword evidence="4" id="KW-1185">Reference proteome</keyword>
<name>A0A388KY76_CHABU</name>
<dbReference type="GO" id="GO:0000472">
    <property type="term" value="P:endonucleolytic cleavage to generate mature 5'-end of SSU-rRNA from (SSU-rRNA, 5.8S rRNA, LSU-rRNA)"/>
    <property type="evidence" value="ECO:0007669"/>
    <property type="project" value="TreeGrafter"/>
</dbReference>
<dbReference type="EMBL" id="BFEA01000215">
    <property type="protein sequence ID" value="GBG75016.1"/>
    <property type="molecule type" value="Genomic_DNA"/>
</dbReference>
<dbReference type="OrthoDB" id="392571at2759"/>
<reference evidence="3 4" key="1">
    <citation type="journal article" date="2018" name="Cell">
        <title>The Chara Genome: Secondary Complexity and Implications for Plant Terrestrialization.</title>
        <authorList>
            <person name="Nishiyama T."/>
            <person name="Sakayama H."/>
            <person name="Vries J.D."/>
            <person name="Buschmann H."/>
            <person name="Saint-Marcoux D."/>
            <person name="Ullrich K.K."/>
            <person name="Haas F.B."/>
            <person name="Vanderstraeten L."/>
            <person name="Becker D."/>
            <person name="Lang D."/>
            <person name="Vosolsobe S."/>
            <person name="Rombauts S."/>
            <person name="Wilhelmsson P.K.I."/>
            <person name="Janitza P."/>
            <person name="Kern R."/>
            <person name="Heyl A."/>
            <person name="Rumpler F."/>
            <person name="Villalobos L.I.A.C."/>
            <person name="Clay J.M."/>
            <person name="Skokan R."/>
            <person name="Toyoda A."/>
            <person name="Suzuki Y."/>
            <person name="Kagoshima H."/>
            <person name="Schijlen E."/>
            <person name="Tajeshwar N."/>
            <person name="Catarino B."/>
            <person name="Hetherington A.J."/>
            <person name="Saltykova A."/>
            <person name="Bonnot C."/>
            <person name="Breuninger H."/>
            <person name="Symeonidi A."/>
            <person name="Radhakrishnan G.V."/>
            <person name="Van Nieuwerburgh F."/>
            <person name="Deforce D."/>
            <person name="Chang C."/>
            <person name="Karol K.G."/>
            <person name="Hedrich R."/>
            <person name="Ulvskov P."/>
            <person name="Glockner G."/>
            <person name="Delwiche C.F."/>
            <person name="Petrasek J."/>
            <person name="Van de Peer Y."/>
            <person name="Friml J."/>
            <person name="Beilby M."/>
            <person name="Dolan L."/>
            <person name="Kohara Y."/>
            <person name="Sugano S."/>
            <person name="Fujiyama A."/>
            <person name="Delaux P.-M."/>
            <person name="Quint M."/>
            <person name="TheiBen G."/>
            <person name="Hagemann M."/>
            <person name="Harholt J."/>
            <person name="Dunand C."/>
            <person name="Zachgo S."/>
            <person name="Langdale J."/>
            <person name="Maumus F."/>
            <person name="Straeten D.V.D."/>
            <person name="Gould S.B."/>
            <person name="Rensing S.A."/>
        </authorList>
    </citation>
    <scope>NUCLEOTIDE SEQUENCE [LARGE SCALE GENOMIC DNA]</scope>
    <source>
        <strain evidence="3 4">S276</strain>
    </source>
</reference>
<comment type="caution">
    <text evidence="3">The sequence shown here is derived from an EMBL/GenBank/DDBJ whole genome shotgun (WGS) entry which is preliminary data.</text>
</comment>
<dbReference type="Gene3D" id="1.25.10.10">
    <property type="entry name" value="Leucine-rich Repeat Variant"/>
    <property type="match status" value="1"/>
</dbReference>
<dbReference type="InterPro" id="IPR016024">
    <property type="entry name" value="ARM-type_fold"/>
</dbReference>
<dbReference type="AlphaFoldDB" id="A0A388KY76"/>
<evidence type="ECO:0000256" key="2">
    <source>
        <dbReference type="SAM" id="MobiDB-lite"/>
    </source>
</evidence>
<dbReference type="GO" id="GO:0000447">
    <property type="term" value="P:endonucleolytic cleavage in ITS1 to separate SSU-rRNA from 5.8S rRNA and LSU-rRNA from tricistronic rRNA transcript (SSU-rRNA, 5.8S rRNA, LSU-rRNA)"/>
    <property type="evidence" value="ECO:0007669"/>
    <property type="project" value="TreeGrafter"/>
</dbReference>